<comment type="caution">
    <text evidence="8">Lacks conserved residue(s) required for the propagation of feature annotation.</text>
</comment>
<keyword evidence="5 8" id="KW-0460">Magnesium</keyword>
<keyword evidence="10" id="KW-0548">Nucleotidyltransferase</keyword>
<keyword evidence="4 8" id="KW-0547">Nucleotide-binding</keyword>
<proteinExistence type="inferred from homology"/>
<evidence type="ECO:0000256" key="5">
    <source>
        <dbReference type="ARBA" id="ARBA00022842"/>
    </source>
</evidence>
<keyword evidence="3 8" id="KW-0479">Metal-binding</keyword>
<sequence length="243" mass="26681">MKEDTERPDQERPVQGRAWAHNRDLMGVLLAGGRSSRMGQDKATLQLPGRGTVLEHLLGLVAGLVPQFLVPQLLVSVRSKEPCAALADSFARAHGIPVRLILDRTEEIGPMGGLYTSLQVAREEHCQGCLVLSCDVPLLVPGLLTRLVEHREQHPEALVTALQDARGWLHPLVALWSVEAIAFLEQAMTSGDYSLRRAVPAEHWQAVACTPREELSLANANTPQEWQHICALLEQGLPAEDRA</sequence>
<feature type="binding site" evidence="8">
    <location>
        <position position="135"/>
    </location>
    <ligand>
        <name>Mg(2+)</name>
        <dbReference type="ChEBI" id="CHEBI:18420"/>
    </ligand>
</feature>
<evidence type="ECO:0000256" key="8">
    <source>
        <dbReference type="HAMAP-Rule" id="MF_00316"/>
    </source>
</evidence>
<keyword evidence="1 8" id="KW-0963">Cytoplasm</keyword>
<comment type="similarity">
    <text evidence="8">Belongs to the MobA family.</text>
</comment>
<feature type="binding site" evidence="8">
    <location>
        <position position="103"/>
    </location>
    <ligand>
        <name>GTP</name>
        <dbReference type="ChEBI" id="CHEBI:37565"/>
    </ligand>
</feature>
<evidence type="ECO:0000256" key="1">
    <source>
        <dbReference type="ARBA" id="ARBA00022490"/>
    </source>
</evidence>
<feature type="binding site" evidence="8">
    <location>
        <position position="42"/>
    </location>
    <ligand>
        <name>GTP</name>
        <dbReference type="ChEBI" id="CHEBI:37565"/>
    </ligand>
</feature>
<dbReference type="InterPro" id="IPR013482">
    <property type="entry name" value="Molybde_CF_guanTrfase"/>
</dbReference>
<dbReference type="SUPFAM" id="SSF53448">
    <property type="entry name" value="Nucleotide-diphospho-sugar transferases"/>
    <property type="match status" value="1"/>
</dbReference>
<dbReference type="InterPro" id="IPR025877">
    <property type="entry name" value="MobA-like_NTP_Trfase"/>
</dbReference>
<dbReference type="CDD" id="cd02503">
    <property type="entry name" value="MobA"/>
    <property type="match status" value="1"/>
</dbReference>
<keyword evidence="2 8" id="KW-0808">Transferase</keyword>
<feature type="binding site" evidence="8">
    <location>
        <begin position="30"/>
        <end position="32"/>
    </location>
    <ligand>
        <name>GTP</name>
        <dbReference type="ChEBI" id="CHEBI:37565"/>
    </ligand>
</feature>
<evidence type="ECO:0000256" key="3">
    <source>
        <dbReference type="ARBA" id="ARBA00022723"/>
    </source>
</evidence>
<dbReference type="PANTHER" id="PTHR19136">
    <property type="entry name" value="MOLYBDENUM COFACTOR GUANYLYLTRANSFERASE"/>
    <property type="match status" value="1"/>
</dbReference>
<comment type="domain">
    <text evidence="8">The N-terminal domain determines nucleotide recognition and specific binding, while the C-terminal domain determines the specific binding to the target protein.</text>
</comment>
<dbReference type="Proteomes" id="UP000886752">
    <property type="component" value="Unassembled WGS sequence"/>
</dbReference>
<dbReference type="GO" id="GO:0006777">
    <property type="term" value="P:Mo-molybdopterin cofactor biosynthetic process"/>
    <property type="evidence" value="ECO:0007669"/>
    <property type="project" value="UniProtKB-KW"/>
</dbReference>
<dbReference type="EC" id="2.7.7.77" evidence="8"/>
<dbReference type="EMBL" id="DXHV01000032">
    <property type="protein sequence ID" value="HIW00079.1"/>
    <property type="molecule type" value="Genomic_DNA"/>
</dbReference>
<evidence type="ECO:0000256" key="2">
    <source>
        <dbReference type="ARBA" id="ARBA00022679"/>
    </source>
</evidence>
<evidence type="ECO:0000256" key="6">
    <source>
        <dbReference type="ARBA" id="ARBA00023134"/>
    </source>
</evidence>
<dbReference type="AlphaFoldDB" id="A0A9D1TP72"/>
<organism evidence="10 11">
    <name type="scientific">Candidatus Desulfovibrio intestinipullorum</name>
    <dbReference type="NCBI Taxonomy" id="2838536"/>
    <lineage>
        <taxon>Bacteria</taxon>
        <taxon>Pseudomonadati</taxon>
        <taxon>Thermodesulfobacteriota</taxon>
        <taxon>Desulfovibrionia</taxon>
        <taxon>Desulfovibrionales</taxon>
        <taxon>Desulfovibrionaceae</taxon>
        <taxon>Desulfovibrio</taxon>
    </lineage>
</organism>
<protein>
    <recommendedName>
        <fullName evidence="8">Probable molybdenum cofactor guanylyltransferase</fullName>
        <shortName evidence="8">MoCo guanylyltransferase</shortName>
        <ecNumber evidence="8">2.7.7.77</ecNumber>
    </recommendedName>
    <alternativeName>
        <fullName evidence="8">GTP:molybdopterin guanylyltransferase</fullName>
    </alternativeName>
    <alternativeName>
        <fullName evidence="8">Mo-MPT guanylyltransferase</fullName>
    </alternativeName>
    <alternativeName>
        <fullName evidence="8">Molybdopterin guanylyltransferase</fullName>
    </alternativeName>
    <alternativeName>
        <fullName evidence="8">Molybdopterin-guanine dinucleotide synthase</fullName>
        <shortName evidence="8">MGD synthase</shortName>
    </alternativeName>
</protein>
<comment type="caution">
    <text evidence="10">The sequence shown here is derived from an EMBL/GenBank/DDBJ whole genome shotgun (WGS) entry which is preliminary data.</text>
</comment>
<dbReference type="GO" id="GO:0005525">
    <property type="term" value="F:GTP binding"/>
    <property type="evidence" value="ECO:0007669"/>
    <property type="project" value="UniProtKB-UniRule"/>
</dbReference>
<evidence type="ECO:0000256" key="4">
    <source>
        <dbReference type="ARBA" id="ARBA00022741"/>
    </source>
</evidence>
<evidence type="ECO:0000259" key="9">
    <source>
        <dbReference type="Pfam" id="PF12804"/>
    </source>
</evidence>
<gene>
    <name evidence="8" type="primary">mobA</name>
    <name evidence="10" type="ORF">H9894_02690</name>
</gene>
<dbReference type="Gene3D" id="3.90.550.10">
    <property type="entry name" value="Spore Coat Polysaccharide Biosynthesis Protein SpsA, Chain A"/>
    <property type="match status" value="1"/>
</dbReference>
<comment type="cofactor">
    <cofactor evidence="8">
        <name>Mg(2+)</name>
        <dbReference type="ChEBI" id="CHEBI:18420"/>
    </cofactor>
</comment>
<feature type="domain" description="MobA-like NTP transferase" evidence="9">
    <location>
        <begin position="27"/>
        <end position="199"/>
    </location>
</feature>
<feature type="binding site" evidence="8">
    <location>
        <position position="135"/>
    </location>
    <ligand>
        <name>GTP</name>
        <dbReference type="ChEBI" id="CHEBI:37565"/>
    </ligand>
</feature>
<comment type="catalytic activity">
    <reaction evidence="8">
        <text>Mo-molybdopterin + GTP + H(+) = Mo-molybdopterin guanine dinucleotide + diphosphate</text>
        <dbReference type="Rhea" id="RHEA:34243"/>
        <dbReference type="ChEBI" id="CHEBI:15378"/>
        <dbReference type="ChEBI" id="CHEBI:33019"/>
        <dbReference type="ChEBI" id="CHEBI:37565"/>
        <dbReference type="ChEBI" id="CHEBI:71302"/>
        <dbReference type="ChEBI" id="CHEBI:71310"/>
        <dbReference type="EC" id="2.7.7.77"/>
    </reaction>
</comment>
<comment type="subcellular location">
    <subcellularLocation>
        <location evidence="8">Cytoplasm</location>
    </subcellularLocation>
</comment>
<dbReference type="GO" id="GO:0061603">
    <property type="term" value="F:molybdenum cofactor guanylyltransferase activity"/>
    <property type="evidence" value="ECO:0007669"/>
    <property type="project" value="UniProtKB-EC"/>
</dbReference>
<dbReference type="GO" id="GO:0005737">
    <property type="term" value="C:cytoplasm"/>
    <property type="evidence" value="ECO:0007669"/>
    <property type="project" value="UniProtKB-SubCell"/>
</dbReference>
<accession>A0A9D1TP72</accession>
<evidence type="ECO:0000256" key="7">
    <source>
        <dbReference type="ARBA" id="ARBA00023150"/>
    </source>
</evidence>
<reference evidence="10" key="1">
    <citation type="journal article" date="2021" name="PeerJ">
        <title>Extensive microbial diversity within the chicken gut microbiome revealed by metagenomics and culture.</title>
        <authorList>
            <person name="Gilroy R."/>
            <person name="Ravi A."/>
            <person name="Getino M."/>
            <person name="Pursley I."/>
            <person name="Horton D.L."/>
            <person name="Alikhan N.F."/>
            <person name="Baker D."/>
            <person name="Gharbi K."/>
            <person name="Hall N."/>
            <person name="Watson M."/>
            <person name="Adriaenssens E.M."/>
            <person name="Foster-Nyarko E."/>
            <person name="Jarju S."/>
            <person name="Secka A."/>
            <person name="Antonio M."/>
            <person name="Oren A."/>
            <person name="Chaudhuri R.R."/>
            <person name="La Ragione R."/>
            <person name="Hildebrand F."/>
            <person name="Pallen M.J."/>
        </authorList>
    </citation>
    <scope>NUCLEOTIDE SEQUENCE</scope>
    <source>
        <strain evidence="10">ChiHecec2B26-446</strain>
    </source>
</reference>
<dbReference type="InterPro" id="IPR029044">
    <property type="entry name" value="Nucleotide-diphossugar_trans"/>
</dbReference>
<dbReference type="Pfam" id="PF12804">
    <property type="entry name" value="NTP_transf_3"/>
    <property type="match status" value="1"/>
</dbReference>
<dbReference type="PANTHER" id="PTHR19136:SF81">
    <property type="entry name" value="MOLYBDENUM COFACTOR GUANYLYLTRANSFERASE"/>
    <property type="match status" value="1"/>
</dbReference>
<dbReference type="GO" id="GO:0046872">
    <property type="term" value="F:metal ion binding"/>
    <property type="evidence" value="ECO:0007669"/>
    <property type="project" value="UniProtKB-KW"/>
</dbReference>
<keyword evidence="6 8" id="KW-0342">GTP-binding</keyword>
<dbReference type="HAMAP" id="MF_00316">
    <property type="entry name" value="MobA"/>
    <property type="match status" value="1"/>
</dbReference>
<evidence type="ECO:0000313" key="10">
    <source>
        <dbReference type="EMBL" id="HIW00079.1"/>
    </source>
</evidence>
<comment type="function">
    <text evidence="8">Transfers a GMP moiety from GTP to Mo-molybdopterin (Mo-MPT) cofactor (Moco or molybdenum cofactor) to form Mo-molybdopterin guanine dinucleotide (Mo-MGD) cofactor.</text>
</comment>
<evidence type="ECO:0000313" key="11">
    <source>
        <dbReference type="Proteomes" id="UP000886752"/>
    </source>
</evidence>
<reference evidence="10" key="2">
    <citation type="submission" date="2021-04" db="EMBL/GenBank/DDBJ databases">
        <authorList>
            <person name="Gilroy R."/>
        </authorList>
    </citation>
    <scope>NUCLEOTIDE SEQUENCE</scope>
    <source>
        <strain evidence="10">ChiHecec2B26-446</strain>
    </source>
</reference>
<name>A0A9D1TP72_9BACT</name>
<keyword evidence="7 8" id="KW-0501">Molybdenum cofactor biosynthesis</keyword>